<evidence type="ECO:0000256" key="3">
    <source>
        <dbReference type="ARBA" id="ARBA00023125"/>
    </source>
</evidence>
<dbReference type="EMBL" id="CP003137">
    <property type="protein sequence ID" value="AEV95798.1"/>
    <property type="molecule type" value="Genomic_DNA"/>
</dbReference>
<keyword evidence="2" id="KW-0805">Transcription regulation</keyword>
<dbReference type="RefSeq" id="WP_014215992.1">
    <property type="nucleotide sequence ID" value="NC_016605.1"/>
</dbReference>
<dbReference type="GO" id="GO:0045892">
    <property type="term" value="P:negative regulation of DNA-templated transcription"/>
    <property type="evidence" value="ECO:0007669"/>
    <property type="project" value="InterPro"/>
</dbReference>
<dbReference type="InterPro" id="IPR014071">
    <property type="entry name" value="Cu_transp_CopY/TcrY"/>
</dbReference>
<evidence type="ECO:0000313" key="6">
    <source>
        <dbReference type="Proteomes" id="UP000005444"/>
    </source>
</evidence>
<name>G8PAK9_PEDCP</name>
<dbReference type="eggNOG" id="COG3682">
    <property type="taxonomic scope" value="Bacteria"/>
</dbReference>
<dbReference type="HOGENOM" id="CLU_119090_2_1_9"/>
<dbReference type="SUPFAM" id="SSF46785">
    <property type="entry name" value="Winged helix' DNA-binding domain"/>
    <property type="match status" value="1"/>
</dbReference>
<keyword evidence="4" id="KW-0804">Transcription</keyword>
<dbReference type="AlphaFoldDB" id="G8PAK9"/>
<keyword evidence="6" id="KW-1185">Reference proteome</keyword>
<dbReference type="STRING" id="701521.PECL_1580"/>
<dbReference type="PIRSF" id="PIRSF019455">
    <property type="entry name" value="CopR_AtkY"/>
    <property type="match status" value="1"/>
</dbReference>
<evidence type="ECO:0008006" key="7">
    <source>
        <dbReference type="Google" id="ProtNLM"/>
    </source>
</evidence>
<dbReference type="GO" id="GO:0003677">
    <property type="term" value="F:DNA binding"/>
    <property type="evidence" value="ECO:0007669"/>
    <property type="project" value="UniProtKB-KW"/>
</dbReference>
<dbReference type="Pfam" id="PF03965">
    <property type="entry name" value="Penicillinase_R"/>
    <property type="match status" value="1"/>
</dbReference>
<evidence type="ECO:0000256" key="2">
    <source>
        <dbReference type="ARBA" id="ARBA00023015"/>
    </source>
</evidence>
<sequence>MVNKQPDISGAEWQIMRIVWTLGEVISKQIIEIMKKKADWSDSTIKTLIARLTKKEFLERNRDTGTYLYTATVSELDTMDQQATVIFKNFCAHKVGKVLENVLENVEISKSDIQQIQNALTDRMVSAPEEVECDCLPEGCHEK</sequence>
<gene>
    <name evidence="5" type="ordered locus">PECL_1580</name>
</gene>
<accession>G8PAK9</accession>
<reference evidence="5 6" key="1">
    <citation type="journal article" date="2012" name="J. Bacteriol.">
        <title>Complete Genome Sequence of the Beer Spoilage Organism Pediococcus claussenii ATCC BAA-344T.</title>
        <authorList>
            <person name="Pittet V."/>
            <person name="Abegunde T."/>
            <person name="Marfleet T."/>
            <person name="Haakensen M."/>
            <person name="Morrow K."/>
            <person name="Jayaprakash T."/>
            <person name="Schroeder K."/>
            <person name="Trost B."/>
            <person name="Byrns S."/>
            <person name="Bergsveinson J."/>
            <person name="Kusalik A."/>
            <person name="Ziola B."/>
        </authorList>
    </citation>
    <scope>NUCLEOTIDE SEQUENCE [LARGE SCALE GENOMIC DNA]</scope>
    <source>
        <strain evidence="5 6">ATCC BAA-344</strain>
    </source>
</reference>
<dbReference type="PATRIC" id="fig|701521.8.peg.1482"/>
<protein>
    <recommendedName>
        <fullName evidence="7">Copper transport repressor, CopY/TcrY family</fullName>
    </recommendedName>
</protein>
<proteinExistence type="inferred from homology"/>
<dbReference type="InterPro" id="IPR005650">
    <property type="entry name" value="BlaI_family"/>
</dbReference>
<keyword evidence="3" id="KW-0238">DNA-binding</keyword>
<dbReference type="KEGG" id="pce:PECL_1580"/>
<evidence type="ECO:0000256" key="4">
    <source>
        <dbReference type="ARBA" id="ARBA00023163"/>
    </source>
</evidence>
<evidence type="ECO:0000256" key="1">
    <source>
        <dbReference type="ARBA" id="ARBA00011046"/>
    </source>
</evidence>
<dbReference type="NCBIfam" id="TIGR02698">
    <property type="entry name" value="CopY_TcrY"/>
    <property type="match status" value="1"/>
</dbReference>
<evidence type="ECO:0000313" key="5">
    <source>
        <dbReference type="EMBL" id="AEV95798.1"/>
    </source>
</evidence>
<dbReference type="InterPro" id="IPR036390">
    <property type="entry name" value="WH_DNA-bd_sf"/>
</dbReference>
<organism evidence="5 6">
    <name type="scientific">Pediococcus claussenii (strain ATCC BAA-344 / DSM 14800 / JCM 18046 / KCTC 3811 / LMG 21948 / P06)</name>
    <dbReference type="NCBI Taxonomy" id="701521"/>
    <lineage>
        <taxon>Bacteria</taxon>
        <taxon>Bacillati</taxon>
        <taxon>Bacillota</taxon>
        <taxon>Bacilli</taxon>
        <taxon>Lactobacillales</taxon>
        <taxon>Lactobacillaceae</taxon>
        <taxon>Pediococcus</taxon>
    </lineage>
</organism>
<dbReference type="InterPro" id="IPR036388">
    <property type="entry name" value="WH-like_DNA-bd_sf"/>
</dbReference>
<dbReference type="Proteomes" id="UP000005444">
    <property type="component" value="Chromosome"/>
</dbReference>
<comment type="similarity">
    <text evidence="1">Belongs to the BlaI transcriptional regulatory family.</text>
</comment>
<dbReference type="Gene3D" id="1.10.10.10">
    <property type="entry name" value="Winged helix-like DNA-binding domain superfamily/Winged helix DNA-binding domain"/>
    <property type="match status" value="1"/>
</dbReference>